<evidence type="ECO:0000256" key="1">
    <source>
        <dbReference type="SAM" id="MobiDB-lite"/>
    </source>
</evidence>
<sequence>MASQHRPDVVQTPLFPNPPTAHLTSGLQPLLDLPPMNDNCATYVLSVMMLYLRQTHTSDTRYARGPDDRCFIYGGEMTGTSGEPLTPPCALLSRVSARPFQRTQVARNTNRRSASDTVISPYALNGLLAKFDRVIIHISASNWPVVFNRLHAKLHYLAGNDFGQAKQAPDLIDVQLLSRSALNRERLLLALQEVSGLILSVREEPVTSFSSTSGRTFCLQIDLQEQLLC</sequence>
<protein>
    <submittedName>
        <fullName evidence="2">Uncharacterized protein</fullName>
    </submittedName>
</protein>
<reference evidence="2" key="1">
    <citation type="submission" date="2023-03" db="EMBL/GenBank/DDBJ databases">
        <title>Massive genome expansion in bonnet fungi (Mycena s.s.) driven by repeated elements and novel gene families across ecological guilds.</title>
        <authorList>
            <consortium name="Lawrence Berkeley National Laboratory"/>
            <person name="Harder C.B."/>
            <person name="Miyauchi S."/>
            <person name="Viragh M."/>
            <person name="Kuo A."/>
            <person name="Thoen E."/>
            <person name="Andreopoulos B."/>
            <person name="Lu D."/>
            <person name="Skrede I."/>
            <person name="Drula E."/>
            <person name="Henrissat B."/>
            <person name="Morin E."/>
            <person name="Kohler A."/>
            <person name="Barry K."/>
            <person name="LaButti K."/>
            <person name="Morin E."/>
            <person name="Salamov A."/>
            <person name="Lipzen A."/>
            <person name="Mereny Z."/>
            <person name="Hegedus B."/>
            <person name="Baldrian P."/>
            <person name="Stursova M."/>
            <person name="Weitz H."/>
            <person name="Taylor A."/>
            <person name="Grigoriev I.V."/>
            <person name="Nagy L.G."/>
            <person name="Martin F."/>
            <person name="Kauserud H."/>
        </authorList>
    </citation>
    <scope>NUCLEOTIDE SEQUENCE</scope>
    <source>
        <strain evidence="2">9144</strain>
    </source>
</reference>
<dbReference type="AlphaFoldDB" id="A0AAD6YP16"/>
<evidence type="ECO:0000313" key="3">
    <source>
        <dbReference type="Proteomes" id="UP001219525"/>
    </source>
</evidence>
<keyword evidence="3" id="KW-1185">Reference proteome</keyword>
<dbReference type="Proteomes" id="UP001219525">
    <property type="component" value="Unassembled WGS sequence"/>
</dbReference>
<feature type="region of interest" description="Disordered" evidence="1">
    <location>
        <begin position="1"/>
        <end position="21"/>
    </location>
</feature>
<comment type="caution">
    <text evidence="2">The sequence shown here is derived from an EMBL/GenBank/DDBJ whole genome shotgun (WGS) entry which is preliminary data.</text>
</comment>
<name>A0AAD6YP16_9AGAR</name>
<evidence type="ECO:0000313" key="2">
    <source>
        <dbReference type="EMBL" id="KAJ7225374.1"/>
    </source>
</evidence>
<organism evidence="2 3">
    <name type="scientific">Mycena pura</name>
    <dbReference type="NCBI Taxonomy" id="153505"/>
    <lineage>
        <taxon>Eukaryota</taxon>
        <taxon>Fungi</taxon>
        <taxon>Dikarya</taxon>
        <taxon>Basidiomycota</taxon>
        <taxon>Agaricomycotina</taxon>
        <taxon>Agaricomycetes</taxon>
        <taxon>Agaricomycetidae</taxon>
        <taxon>Agaricales</taxon>
        <taxon>Marasmiineae</taxon>
        <taxon>Mycenaceae</taxon>
        <taxon>Mycena</taxon>
    </lineage>
</organism>
<gene>
    <name evidence="2" type="ORF">GGX14DRAFT_556177</name>
</gene>
<dbReference type="EMBL" id="JARJCW010000004">
    <property type="protein sequence ID" value="KAJ7225374.1"/>
    <property type="molecule type" value="Genomic_DNA"/>
</dbReference>
<accession>A0AAD6YP16</accession>
<proteinExistence type="predicted"/>